<dbReference type="InterPro" id="IPR018330">
    <property type="entry name" value="RecT_fam"/>
</dbReference>
<dbReference type="AlphaFoldDB" id="K1TIB5"/>
<protein>
    <submittedName>
        <fullName evidence="1">RecT family protein</fullName>
    </submittedName>
</protein>
<gene>
    <name evidence="1" type="ORF">LEA_08239</name>
</gene>
<proteinExistence type="predicted"/>
<reference evidence="1" key="1">
    <citation type="journal article" date="2013" name="Environ. Microbiol.">
        <title>Microbiota from the distal guts of lean and obese adolescents exhibit partial functional redundancy besides clear differences in community structure.</title>
        <authorList>
            <person name="Ferrer M."/>
            <person name="Ruiz A."/>
            <person name="Lanza F."/>
            <person name="Haange S.B."/>
            <person name="Oberbach A."/>
            <person name="Till H."/>
            <person name="Bargiela R."/>
            <person name="Campoy C."/>
            <person name="Segura M.T."/>
            <person name="Richter M."/>
            <person name="von Bergen M."/>
            <person name="Seifert J."/>
            <person name="Suarez A."/>
        </authorList>
    </citation>
    <scope>NUCLEOTIDE SEQUENCE</scope>
</reference>
<dbReference type="GO" id="GO:0006259">
    <property type="term" value="P:DNA metabolic process"/>
    <property type="evidence" value="ECO:0007669"/>
    <property type="project" value="InterPro"/>
</dbReference>
<dbReference type="NCBIfam" id="TIGR00616">
    <property type="entry name" value="rect"/>
    <property type="match status" value="1"/>
</dbReference>
<accession>K1TIB5</accession>
<comment type="caution">
    <text evidence="1">The sequence shown here is derived from an EMBL/GenBank/DDBJ whole genome shotgun (WGS) entry which is preliminary data.</text>
</comment>
<dbReference type="Pfam" id="PF03837">
    <property type="entry name" value="RecT"/>
    <property type="match status" value="1"/>
</dbReference>
<sequence>GKNGKRFISSIVSAVGNNPTLQECQNSSIVSAALLGESLNLSPSPQLGQYYMVPFKDNKTGTKVAQFQLGYKGYIQLAIRSGQYKKLNVLAIKKGELIRFDPLNEDIEVNLISDENEREKAETIGYYAMFVLHLAHTKATAVSSRLYETRHTDALGNLFFIISFTATEQDTVCYVYTETAQIIIEHILIKSHCLYQNTACRVWQMDEVEVALHHTILTRLSVDGDISIIEIDMLAVHNERKIVLVNLDSLTIIQSNMPVGALHIDEINIVALL</sequence>
<dbReference type="GO" id="GO:0003677">
    <property type="term" value="F:DNA binding"/>
    <property type="evidence" value="ECO:0007669"/>
    <property type="project" value="InterPro"/>
</dbReference>
<feature type="non-terminal residue" evidence="1">
    <location>
        <position position="273"/>
    </location>
</feature>
<feature type="non-terminal residue" evidence="1">
    <location>
        <position position="1"/>
    </location>
</feature>
<dbReference type="EMBL" id="AJWY01005468">
    <property type="protein sequence ID" value="EKC69533.1"/>
    <property type="molecule type" value="Genomic_DNA"/>
</dbReference>
<evidence type="ECO:0000313" key="1">
    <source>
        <dbReference type="EMBL" id="EKC69533.1"/>
    </source>
</evidence>
<dbReference type="InterPro" id="IPR004590">
    <property type="entry name" value="ssDNA_annealing_RecT"/>
</dbReference>
<organism evidence="1">
    <name type="scientific">human gut metagenome</name>
    <dbReference type="NCBI Taxonomy" id="408170"/>
    <lineage>
        <taxon>unclassified sequences</taxon>
        <taxon>metagenomes</taxon>
        <taxon>organismal metagenomes</taxon>
    </lineage>
</organism>
<name>K1TIB5_9ZZZZ</name>